<evidence type="ECO:0000313" key="4">
    <source>
        <dbReference type="Proteomes" id="UP000276029"/>
    </source>
</evidence>
<dbReference type="Proteomes" id="UP000276029">
    <property type="component" value="Unassembled WGS sequence"/>
</dbReference>
<evidence type="ECO:0000313" key="1">
    <source>
        <dbReference type="EMBL" id="BBE35696.1"/>
    </source>
</evidence>
<dbReference type="EMBL" id="AP018711">
    <property type="protein sequence ID" value="BBE35696.1"/>
    <property type="molecule type" value="Genomic_DNA"/>
</dbReference>
<dbReference type="RefSeq" id="WP_121051684.1">
    <property type="nucleotide sequence ID" value="NZ_AP018711.1"/>
</dbReference>
<proteinExistence type="predicted"/>
<gene>
    <name evidence="2" type="ORF">DFR51_2532</name>
    <name evidence="1" type="ORF">SmB9_33540</name>
</gene>
<dbReference type="Pfam" id="PF04299">
    <property type="entry name" value="FMN_bind_2"/>
    <property type="match status" value="1"/>
</dbReference>
<dbReference type="EMBL" id="RBWX01000009">
    <property type="protein sequence ID" value="RKS87887.1"/>
    <property type="molecule type" value="Genomic_DNA"/>
</dbReference>
<dbReference type="Gene3D" id="2.30.110.10">
    <property type="entry name" value="Electron Transport, Fmn-binding Protein, Chain A"/>
    <property type="match status" value="1"/>
</dbReference>
<accession>A0AAD1G2I1</accession>
<dbReference type="SUPFAM" id="SSF50475">
    <property type="entry name" value="FMN-binding split barrel"/>
    <property type="match status" value="1"/>
</dbReference>
<dbReference type="InterPro" id="IPR007396">
    <property type="entry name" value="TR_PAI2-type"/>
</dbReference>
<evidence type="ECO:0000313" key="2">
    <source>
        <dbReference type="EMBL" id="RKS87887.1"/>
    </source>
</evidence>
<keyword evidence="4" id="KW-1185">Reference proteome</keyword>
<organism evidence="1 3">
    <name type="scientific">Sphingosinicella microcystinivorans</name>
    <dbReference type="NCBI Taxonomy" id="335406"/>
    <lineage>
        <taxon>Bacteria</taxon>
        <taxon>Pseudomonadati</taxon>
        <taxon>Pseudomonadota</taxon>
        <taxon>Alphaproteobacteria</taxon>
        <taxon>Sphingomonadales</taxon>
        <taxon>Sphingosinicellaceae</taxon>
        <taxon>Sphingosinicella</taxon>
    </lineage>
</organism>
<dbReference type="KEGG" id="smic:SmB9_33540"/>
<dbReference type="Proteomes" id="UP000275727">
    <property type="component" value="Chromosome"/>
</dbReference>
<sequence>MSVFVPRAKGDVATLIAAHPLAWVVSNGPSGFVSTPLPLLAECDNEGRVVALFGHFAKRNPQVAALQADPHAAILFQGAQGYVSPRLVTNPTWGPTWNYAVVRFETEVVFVPDETPSAVERLAAHLEGTGPGAWTVAEMGARAAPMLDHIIAFRARVLSEQATFKLGQDESAQTFDEIVTRHPDPALAETMRAQARKE</sequence>
<name>A0AAD1G2I1_SPHMI</name>
<protein>
    <submittedName>
        <fullName evidence="2">PaiB family negative transcriptional regulator</fullName>
    </submittedName>
</protein>
<dbReference type="AlphaFoldDB" id="A0AAD1G2I1"/>
<dbReference type="PANTHER" id="PTHR35802:SF1">
    <property type="entry name" value="PROTEASE SYNTHASE AND SPORULATION PROTEIN PAI 2"/>
    <property type="match status" value="1"/>
</dbReference>
<reference evidence="2 4" key="2">
    <citation type="submission" date="2018-10" db="EMBL/GenBank/DDBJ databases">
        <title>Genomic Encyclopedia of Type Strains, Phase IV (KMG-IV): sequencing the most valuable type-strain genomes for metagenomic binning, comparative biology and taxonomic classification.</title>
        <authorList>
            <person name="Goeker M."/>
        </authorList>
    </citation>
    <scope>NUCLEOTIDE SEQUENCE [LARGE SCALE GENOMIC DNA]</scope>
    <source>
        <strain evidence="2 4">DSM 19791</strain>
    </source>
</reference>
<reference evidence="1 3" key="1">
    <citation type="submission" date="2018-06" db="EMBL/GenBank/DDBJ databases">
        <title>Complete Genome Sequence of the Microcystin-Degrading Bacterium Sphingosinicella microcystinivorans Strain B-9.</title>
        <authorList>
            <person name="Jin H."/>
            <person name="Nishizawa T."/>
            <person name="Guo Y."/>
            <person name="Nishizawa A."/>
            <person name="Park H."/>
            <person name="Kato H."/>
            <person name="Tsuji K."/>
            <person name="Harada K."/>
        </authorList>
    </citation>
    <scope>NUCLEOTIDE SEQUENCE [LARGE SCALE GENOMIC DNA]</scope>
    <source>
        <strain evidence="1 3">B9</strain>
    </source>
</reference>
<evidence type="ECO:0000313" key="3">
    <source>
        <dbReference type="Proteomes" id="UP000275727"/>
    </source>
</evidence>
<dbReference type="InterPro" id="IPR012349">
    <property type="entry name" value="Split_barrel_FMN-bd"/>
</dbReference>
<dbReference type="PANTHER" id="PTHR35802">
    <property type="entry name" value="PROTEASE SYNTHASE AND SPORULATION PROTEIN PAI 2"/>
    <property type="match status" value="1"/>
</dbReference>